<dbReference type="Pfam" id="PF12401">
    <property type="entry name" value="FhaA_N"/>
    <property type="match status" value="1"/>
</dbReference>
<dbReference type="InterPro" id="IPR000253">
    <property type="entry name" value="FHA_dom"/>
</dbReference>
<dbReference type="InterPro" id="IPR008984">
    <property type="entry name" value="SMAD_FHA_dom_sf"/>
</dbReference>
<proteinExistence type="predicted"/>
<protein>
    <submittedName>
        <fullName evidence="2">Unannotated protein</fullName>
    </submittedName>
</protein>
<dbReference type="SUPFAM" id="SSF49879">
    <property type="entry name" value="SMAD/FHA domain"/>
    <property type="match status" value="1"/>
</dbReference>
<dbReference type="Gene3D" id="2.60.200.20">
    <property type="match status" value="1"/>
</dbReference>
<dbReference type="EMBL" id="CAEZTS010000043">
    <property type="protein sequence ID" value="CAB4575713.1"/>
    <property type="molecule type" value="Genomic_DNA"/>
</dbReference>
<evidence type="ECO:0000259" key="1">
    <source>
        <dbReference type="PROSITE" id="PS50006"/>
    </source>
</evidence>
<dbReference type="InterPro" id="IPR050923">
    <property type="entry name" value="Cell_Proc_Reg/RNA_Proc"/>
</dbReference>
<dbReference type="PROSITE" id="PS50006">
    <property type="entry name" value="FHA_DOMAIN"/>
    <property type="match status" value="1"/>
</dbReference>
<sequence length="210" mass="22641">MVGGVFSRAFRGNVRPIEIGRRLISEIDANRSVDSKNRRVVPNHFLVHLSPADLDALESVRRDLLAELVEAVKEYAGDEGYHLKGSVSVAIDSDESLKVGRIKVSSEIRPTGTTAITAVVVLPDDRRIKLGVETLVVGRSADNAIVFDDPNVSRRHAEIAPAAGGWVVKDLGSTNGTKVNGVVISAERALRDGDIISVGSHTIRYEARQA</sequence>
<reference evidence="2" key="1">
    <citation type="submission" date="2020-05" db="EMBL/GenBank/DDBJ databases">
        <authorList>
            <person name="Chiriac C."/>
            <person name="Salcher M."/>
            <person name="Ghai R."/>
            <person name="Kavagutti S V."/>
        </authorList>
    </citation>
    <scope>NUCLEOTIDE SEQUENCE</scope>
</reference>
<gene>
    <name evidence="2" type="ORF">UFOPK1722_00662</name>
</gene>
<accession>A0A6J6EMK6</accession>
<feature type="domain" description="FHA" evidence="1">
    <location>
        <begin position="135"/>
        <end position="184"/>
    </location>
</feature>
<dbReference type="InterPro" id="IPR022128">
    <property type="entry name" value="FhaA_N"/>
</dbReference>
<dbReference type="InterPro" id="IPR042287">
    <property type="entry name" value="FhaA_N_sf"/>
</dbReference>
<dbReference type="CDD" id="cd00060">
    <property type="entry name" value="FHA"/>
    <property type="match status" value="1"/>
</dbReference>
<dbReference type="Gene3D" id="3.30.2320.60">
    <property type="entry name" value="FhaA, phosphopeptide-binding domain (DUF3662)"/>
    <property type="match status" value="1"/>
</dbReference>
<dbReference type="AlphaFoldDB" id="A0A6J6EMK6"/>
<dbReference type="SMART" id="SM00240">
    <property type="entry name" value="FHA"/>
    <property type="match status" value="1"/>
</dbReference>
<dbReference type="Pfam" id="PF00498">
    <property type="entry name" value="FHA"/>
    <property type="match status" value="1"/>
</dbReference>
<organism evidence="2">
    <name type="scientific">freshwater metagenome</name>
    <dbReference type="NCBI Taxonomy" id="449393"/>
    <lineage>
        <taxon>unclassified sequences</taxon>
        <taxon>metagenomes</taxon>
        <taxon>ecological metagenomes</taxon>
    </lineage>
</organism>
<name>A0A6J6EMK6_9ZZZZ</name>
<dbReference type="PANTHER" id="PTHR23308">
    <property type="entry name" value="NUCLEAR INHIBITOR OF PROTEIN PHOSPHATASE-1"/>
    <property type="match status" value="1"/>
</dbReference>
<evidence type="ECO:0000313" key="2">
    <source>
        <dbReference type="EMBL" id="CAB4575713.1"/>
    </source>
</evidence>